<reference evidence="5 6" key="1">
    <citation type="submission" date="2014-11" db="EMBL/GenBank/DDBJ databases">
        <title>Genome sequence of Flavihumibacter solisilvae 3-3.</title>
        <authorList>
            <person name="Zhou G."/>
            <person name="Li M."/>
            <person name="Wang G."/>
        </authorList>
    </citation>
    <scope>NUCLEOTIDE SEQUENCE [LARGE SCALE GENOMIC DNA]</scope>
    <source>
        <strain evidence="5 6">3-3</strain>
    </source>
</reference>
<evidence type="ECO:0000313" key="5">
    <source>
        <dbReference type="EMBL" id="KIC93105.1"/>
    </source>
</evidence>
<dbReference type="GO" id="GO:0005975">
    <property type="term" value="P:carbohydrate metabolic process"/>
    <property type="evidence" value="ECO:0007669"/>
    <property type="project" value="InterPro"/>
</dbReference>
<dbReference type="Pfam" id="PF01522">
    <property type="entry name" value="Polysacc_deac_1"/>
    <property type="match status" value="1"/>
</dbReference>
<dbReference type="InterPro" id="IPR051398">
    <property type="entry name" value="Polysacch_Deacetylase"/>
</dbReference>
<dbReference type="PANTHER" id="PTHR34216">
    <property type="match status" value="1"/>
</dbReference>
<dbReference type="GO" id="GO:0005576">
    <property type="term" value="C:extracellular region"/>
    <property type="evidence" value="ECO:0007669"/>
    <property type="project" value="UniProtKB-SubCell"/>
</dbReference>
<accession>A0A0C1IG26</accession>
<evidence type="ECO:0000256" key="2">
    <source>
        <dbReference type="ARBA" id="ARBA00022729"/>
    </source>
</evidence>
<comment type="subcellular location">
    <subcellularLocation>
        <location evidence="1">Secreted</location>
    </subcellularLocation>
</comment>
<dbReference type="Gene3D" id="3.20.20.370">
    <property type="entry name" value="Glycoside hydrolase/deacetylase"/>
    <property type="match status" value="1"/>
</dbReference>
<dbReference type="PROSITE" id="PS51257">
    <property type="entry name" value="PROKAR_LIPOPROTEIN"/>
    <property type="match status" value="1"/>
</dbReference>
<protein>
    <recommendedName>
        <fullName evidence="4">NodB homology domain-containing protein</fullName>
    </recommendedName>
</protein>
<feature type="domain" description="NodB homology" evidence="4">
    <location>
        <begin position="140"/>
        <end position="301"/>
    </location>
</feature>
<organism evidence="5 6">
    <name type="scientific">Flavihumibacter solisilvae</name>
    <dbReference type="NCBI Taxonomy" id="1349421"/>
    <lineage>
        <taxon>Bacteria</taxon>
        <taxon>Pseudomonadati</taxon>
        <taxon>Bacteroidota</taxon>
        <taxon>Chitinophagia</taxon>
        <taxon>Chitinophagales</taxon>
        <taxon>Chitinophagaceae</taxon>
        <taxon>Flavihumibacter</taxon>
    </lineage>
</organism>
<feature type="compositionally biased region" description="Low complexity" evidence="3">
    <location>
        <begin position="37"/>
        <end position="57"/>
    </location>
</feature>
<sequence>MRTAAFGLLIGSLVSCEWKEPAAQASVLKPGPAPAKTEASANTAANHASPAEAAPPAGTVKIEPASTPAAEIMARKQVPILCYHQVRDYRPTDSKSARDYIVPTADFKAQMKGLADSGYTTILPEQLYQYLSSGTQLPEKSVMITFDDGCDEQFDITRDILKPLDFKAAFFIMTVSVNRPNFMRAEQLKQLSDEGHSIGLHTWDHHNVKQYQGDDWVKQIEKPKAQLEKITGRPVQFFAYPFGLWNQAAIPELKSRGMVAAFQLSTPRLAESPLYTIRRIIVPGGWTGAQLVNRMKSGFKG</sequence>
<dbReference type="PANTHER" id="PTHR34216:SF3">
    <property type="entry name" value="POLY-BETA-1,6-N-ACETYL-D-GLUCOSAMINE N-DEACETYLASE"/>
    <property type="match status" value="1"/>
</dbReference>
<evidence type="ECO:0000256" key="1">
    <source>
        <dbReference type="ARBA" id="ARBA00004613"/>
    </source>
</evidence>
<dbReference type="AlphaFoldDB" id="A0A0C1IG26"/>
<dbReference type="InterPro" id="IPR011330">
    <property type="entry name" value="Glyco_hydro/deAcase_b/a-brl"/>
</dbReference>
<keyword evidence="2" id="KW-0732">Signal</keyword>
<name>A0A0C1IG26_9BACT</name>
<dbReference type="CDD" id="cd10918">
    <property type="entry name" value="CE4_NodB_like_5s_6s"/>
    <property type="match status" value="1"/>
</dbReference>
<dbReference type="Proteomes" id="UP000031408">
    <property type="component" value="Unassembled WGS sequence"/>
</dbReference>
<gene>
    <name evidence="5" type="ORF">OI18_19215</name>
</gene>
<proteinExistence type="predicted"/>
<dbReference type="STRING" id="1349421.OI18_19215"/>
<comment type="caution">
    <text evidence="5">The sequence shown here is derived from an EMBL/GenBank/DDBJ whole genome shotgun (WGS) entry which is preliminary data.</text>
</comment>
<feature type="region of interest" description="Disordered" evidence="3">
    <location>
        <begin position="25"/>
        <end position="61"/>
    </location>
</feature>
<dbReference type="EMBL" id="JSVC01000023">
    <property type="protein sequence ID" value="KIC93105.1"/>
    <property type="molecule type" value="Genomic_DNA"/>
</dbReference>
<keyword evidence="6" id="KW-1185">Reference proteome</keyword>
<dbReference type="PROSITE" id="PS51677">
    <property type="entry name" value="NODB"/>
    <property type="match status" value="1"/>
</dbReference>
<evidence type="ECO:0000256" key="3">
    <source>
        <dbReference type="SAM" id="MobiDB-lite"/>
    </source>
</evidence>
<evidence type="ECO:0000313" key="6">
    <source>
        <dbReference type="Proteomes" id="UP000031408"/>
    </source>
</evidence>
<dbReference type="InterPro" id="IPR002509">
    <property type="entry name" value="NODB_dom"/>
</dbReference>
<dbReference type="GO" id="GO:0016810">
    <property type="term" value="F:hydrolase activity, acting on carbon-nitrogen (but not peptide) bonds"/>
    <property type="evidence" value="ECO:0007669"/>
    <property type="project" value="InterPro"/>
</dbReference>
<dbReference type="SUPFAM" id="SSF88713">
    <property type="entry name" value="Glycoside hydrolase/deacetylase"/>
    <property type="match status" value="1"/>
</dbReference>
<evidence type="ECO:0000259" key="4">
    <source>
        <dbReference type="PROSITE" id="PS51677"/>
    </source>
</evidence>